<evidence type="ECO:0000256" key="5">
    <source>
        <dbReference type="ARBA" id="ARBA00022490"/>
    </source>
</evidence>
<evidence type="ECO:0000256" key="8">
    <source>
        <dbReference type="ARBA" id="ARBA00022741"/>
    </source>
</evidence>
<dbReference type="OrthoDB" id="1350766at2759"/>
<feature type="domain" description="Aminoacyl-transfer RNA synthetases class-II family profile" evidence="16">
    <location>
        <begin position="901"/>
        <end position="1142"/>
    </location>
</feature>
<dbReference type="SUPFAM" id="SSF52374">
    <property type="entry name" value="Nucleotidylyl transferase"/>
    <property type="match status" value="1"/>
</dbReference>
<dbReference type="Gene3D" id="3.40.50.800">
    <property type="entry name" value="Anticodon-binding domain"/>
    <property type="match status" value="1"/>
</dbReference>
<evidence type="ECO:0000256" key="10">
    <source>
        <dbReference type="ARBA" id="ARBA00022917"/>
    </source>
</evidence>
<evidence type="ECO:0000313" key="18">
    <source>
        <dbReference type="Proteomes" id="UP000186922"/>
    </source>
</evidence>
<dbReference type="FunFam" id="3.90.800.10:FF:000001">
    <property type="entry name" value="Glutamine--tRNA ligase"/>
    <property type="match status" value="1"/>
</dbReference>
<dbReference type="InterPro" id="IPR020058">
    <property type="entry name" value="Glu/Gln-tRNA-synth_Ib_cat-dom"/>
</dbReference>
<dbReference type="SUPFAM" id="SSF50715">
    <property type="entry name" value="Ribosomal protein L25-like"/>
    <property type="match status" value="1"/>
</dbReference>
<dbReference type="EC" id="6.1.1.15" evidence="3"/>
<dbReference type="EC" id="6.1.1.17" evidence="4"/>
<dbReference type="InterPro" id="IPR014729">
    <property type="entry name" value="Rossmann-like_a/b/a_fold"/>
</dbReference>
<dbReference type="FunFam" id="3.30.110.30:FF:000001">
    <property type="entry name" value="Bifunctional glutamate/proline--tRNA ligase"/>
    <property type="match status" value="1"/>
</dbReference>
<sequence length="1363" mass="153104">MIMASPMVLNVSNQELPAVALITYELLKKTARFTIKEGTATGLDLIDGSAAMKSDGAIAKHMAQTVQTPSLTGSDPLERTEVDSWLLYADVKLSASKDASALRDVLAHLEKGLGRDKQYFVGKSLTVADVALWVALRSNPSWKGLQKSSAAAFPQVSKWYNQLSSRAEFKSVEDKLPSFDATDGGKVATRDVGKFFDLPGAEHGKLVVRFPPEASGFLHIGHAKAALLNHYYKEAFSGTLIMRFDDTNPEKEKVDFEQAILQDLEMLQVKFDKLTHTSDSFELLLKYAEQMIREGTAYVDDTEPEKMKAEREERKECASRSNSVETNLKLWEEMKKGTKKGQQCCVRAKIDMKSDNGCMRDPTIYRCKPQEHPKTGNKYKTYPTYDFACPIVDSVEGVTHALRTTEYHDRDEQYEWFLDQLKLRKPHIYEYSRLNLMYTLLSKRKLTWFVDQKLVDGWDDPRFPTVRGILRHGMTVEGLKNFIVAQGSSRSVVMMDWDKLWAFNKKVIDPIAPRYTAVLKSDHVPVFVSKAEEKANSDVAKHPKNAEVGMKTVWYGPKILIDSVDAEVVKEGETVTFINWGNLKIKSLKKNGQGKVESIEADLELENTDFKKTTKLTWLAVTDKAPLVPTVCIEYGYLITKGNLGKDEEWKDFINKDNKKEQEMLGDPELRNVKKGDIIQLQRRGFYICDKEAKGDEPIVLLYVPDGKETSTSAEADLKAKQEVKKSEKEKASKESQQKSSKEPKKVASQQNGVPEDGPVKKSGEERKKRKEEVQGDGKKAADGPKQVSDGPKPVVNGEKKSGDGGGGDKKDKKEKPQKEKSQKEKQGDKKQDGGDKKKAGEGGGGDKGGGKGGEKGKTRLGIEVKKDEDLSEWYAQVITKAEMIEYYDISGCYILRPWAYSIWEEIQKWFDAGIKKMGVQNCYFPMFVSQAALEKEKDHIADFSPEVAWVTKSGNTDLAEPIAIRPTSETVMYPTFAKWIKSYRDLPLKINQWCNIVRWEFKHPQPFLRTREFLWQEGHTAFATPEEAKEEMYQILDLYAGVYEHLLAVPVIKGRKTEKEKFPGGDITTTIEAYIAGSGRAIQAATSHHLGQNFSKMFQIVFEDPTTGQPKCAYQNSWGLTTRTIGVLTMVHGDDLGLVLPPRVASIQVIIVPCGMTASMKEDERGQLLAKAEEYKQKLIEAGIRAEKDVRDNYSPGWKFSHWEVKGVPVRLEVGPKDMASQTFVAVRRDTSAKVTGLKEAEAVGKIKELLDDIHNNLFNNAKKQQQENLGVVDSDWKEFCDKLDKKMILMIPFCEEKECEEVVKKESARNQVSVEAGAPAMGAKSLCIPFEQPKKLAPGTKCLSPGCKNEAKSFTLFGRSY</sequence>
<dbReference type="InterPro" id="IPR020061">
    <property type="entry name" value="Glu_tRNA_lig_a-bdl"/>
</dbReference>
<dbReference type="GO" id="GO:0006433">
    <property type="term" value="P:prolyl-tRNA aminoacylation"/>
    <property type="evidence" value="ECO:0007669"/>
    <property type="project" value="InterPro"/>
</dbReference>
<comment type="similarity">
    <text evidence="2">Belongs to the class-I aminoacyl-tRNA synthetase family. Glutamate--tRNA ligase type 2 subfamily.</text>
</comment>
<dbReference type="InterPro" id="IPR016061">
    <property type="entry name" value="Pro-tRNA_ligase_II_C"/>
</dbReference>
<gene>
    <name evidence="17" type="primary">RvY_07065-1</name>
    <name evidence="17" type="synonym">RvY_07065.1</name>
    <name evidence="17" type="ORF">RvY_07065</name>
</gene>
<dbReference type="InterPro" id="IPR000924">
    <property type="entry name" value="Glu/Gln-tRNA-synth"/>
</dbReference>
<feature type="region of interest" description="Disordered" evidence="14">
    <location>
        <begin position="710"/>
        <end position="861"/>
    </location>
</feature>
<reference evidence="17 18" key="1">
    <citation type="journal article" date="2016" name="Nat. Commun.">
        <title>Extremotolerant tardigrade genome and improved radiotolerance of human cultured cells by tardigrade-unique protein.</title>
        <authorList>
            <person name="Hashimoto T."/>
            <person name="Horikawa D.D."/>
            <person name="Saito Y."/>
            <person name="Kuwahara H."/>
            <person name="Kozuka-Hata H."/>
            <person name="Shin-I T."/>
            <person name="Minakuchi Y."/>
            <person name="Ohishi K."/>
            <person name="Motoyama A."/>
            <person name="Aizu T."/>
            <person name="Enomoto A."/>
            <person name="Kondo K."/>
            <person name="Tanaka S."/>
            <person name="Hara Y."/>
            <person name="Koshikawa S."/>
            <person name="Sagara H."/>
            <person name="Miura T."/>
            <person name="Yokobori S."/>
            <person name="Miyagawa K."/>
            <person name="Suzuki Y."/>
            <person name="Kubo T."/>
            <person name="Oyama M."/>
            <person name="Kohara Y."/>
            <person name="Fujiyama A."/>
            <person name="Arakawa K."/>
            <person name="Katayama T."/>
            <person name="Toyoda A."/>
            <person name="Kunieda T."/>
        </authorList>
    </citation>
    <scope>NUCLEOTIDE SEQUENCE [LARGE SCALE GENOMIC DNA]</scope>
    <source>
        <strain evidence="17 18">YOKOZUNA-1</strain>
    </source>
</reference>
<evidence type="ECO:0000256" key="11">
    <source>
        <dbReference type="ARBA" id="ARBA00023146"/>
    </source>
</evidence>
<keyword evidence="5" id="KW-0963">Cytoplasm</keyword>
<dbReference type="InterPro" id="IPR011035">
    <property type="entry name" value="Ribosomal_bL25/Gln-tRNA_synth"/>
</dbReference>
<evidence type="ECO:0000259" key="16">
    <source>
        <dbReference type="PROSITE" id="PS50862"/>
    </source>
</evidence>
<comment type="subcellular location">
    <subcellularLocation>
        <location evidence="1">Cytoplasm</location>
    </subcellularLocation>
</comment>
<keyword evidence="7" id="KW-0436">Ligase</keyword>
<dbReference type="InterPro" id="IPR033721">
    <property type="entry name" value="ProRS_core_arch_euk"/>
</dbReference>
<keyword evidence="18" id="KW-1185">Reference proteome</keyword>
<feature type="compositionally biased region" description="Basic and acidic residues" evidence="14">
    <location>
        <begin position="716"/>
        <end position="746"/>
    </location>
</feature>
<dbReference type="Pfam" id="PF20974">
    <property type="entry name" value="tRNA-synt_1c_C2"/>
    <property type="match status" value="1"/>
</dbReference>
<dbReference type="InterPro" id="IPR004046">
    <property type="entry name" value="GST_C"/>
</dbReference>
<dbReference type="Gene3D" id="2.40.240.10">
    <property type="entry name" value="Ribosomal Protein L25, Chain P"/>
    <property type="match status" value="1"/>
</dbReference>
<keyword evidence="8" id="KW-0547">Nucleotide-binding</keyword>
<dbReference type="PRINTS" id="PR00987">
    <property type="entry name" value="TRNASYNTHGLU"/>
</dbReference>
<dbReference type="InterPro" id="IPR049437">
    <property type="entry name" value="tRNA-synt_1c_C2"/>
</dbReference>
<dbReference type="FunFam" id="2.40.240.10:FF:000004">
    <property type="entry name" value="Glutamyl-tRNA synthetase, cytoplasmic"/>
    <property type="match status" value="1"/>
</dbReference>
<dbReference type="InterPro" id="IPR045864">
    <property type="entry name" value="aa-tRNA-synth_II/BPL/LPL"/>
</dbReference>
<dbReference type="GO" id="GO:0006424">
    <property type="term" value="P:glutamyl-tRNA aminoacylation"/>
    <property type="evidence" value="ECO:0007669"/>
    <property type="project" value="InterPro"/>
</dbReference>
<dbReference type="InterPro" id="IPR036282">
    <property type="entry name" value="Glutathione-S-Trfase_C_sf"/>
</dbReference>
<dbReference type="InterPro" id="IPR010987">
    <property type="entry name" value="Glutathione-S-Trfase_C-like"/>
</dbReference>
<dbReference type="InterPro" id="IPR020059">
    <property type="entry name" value="Glu/Gln-tRNA-synth_Ib_codon-bd"/>
</dbReference>
<evidence type="ECO:0000256" key="1">
    <source>
        <dbReference type="ARBA" id="ARBA00004496"/>
    </source>
</evidence>
<protein>
    <recommendedName>
        <fullName evidence="12">Glutamyl-tRNA synthetase</fullName>
        <ecNumber evidence="3">6.1.1.15</ecNumber>
        <ecNumber evidence="4">6.1.1.17</ecNumber>
    </recommendedName>
</protein>
<dbReference type="Pfam" id="PF00749">
    <property type="entry name" value="tRNA-synt_1c"/>
    <property type="match status" value="1"/>
</dbReference>
<keyword evidence="11" id="KW-0030">Aminoacyl-tRNA synthetase</keyword>
<dbReference type="Gene3D" id="1.10.1160.10">
    <property type="entry name" value="Glutamyl-trna Synthetase, Domain 2"/>
    <property type="match status" value="1"/>
</dbReference>
<dbReference type="Pfam" id="PF09180">
    <property type="entry name" value="ProRS-C_1"/>
    <property type="match status" value="1"/>
</dbReference>
<evidence type="ECO:0000256" key="6">
    <source>
        <dbReference type="ARBA" id="ARBA00022553"/>
    </source>
</evidence>
<dbReference type="InterPro" id="IPR004499">
    <property type="entry name" value="Pro-tRNA-ligase_IIa_arc-type"/>
</dbReference>
<dbReference type="FunFam" id="3.40.50.800:FF:000005">
    <property type="entry name" value="bifunctional glutamate/proline--tRNA ligase"/>
    <property type="match status" value="1"/>
</dbReference>
<dbReference type="FunFam" id="3.30.930.10:FF:000007">
    <property type="entry name" value="Bifunctional glutamate/proline--tRNA ligase"/>
    <property type="match status" value="1"/>
</dbReference>
<proteinExistence type="inferred from homology"/>
<dbReference type="PANTHER" id="PTHR43382:SF2">
    <property type="entry name" value="BIFUNCTIONAL GLUTAMATE_PROLINE--TRNA LIGASE"/>
    <property type="match status" value="1"/>
</dbReference>
<evidence type="ECO:0000256" key="4">
    <source>
        <dbReference type="ARBA" id="ARBA00012835"/>
    </source>
</evidence>
<dbReference type="Gene3D" id="3.30.930.10">
    <property type="entry name" value="Bira Bifunctional Protein, Domain 2"/>
    <property type="match status" value="1"/>
</dbReference>
<feature type="domain" description="GST C-terminal" evidence="15">
    <location>
        <begin position="58"/>
        <end position="195"/>
    </location>
</feature>
<accession>A0A1D1V3I5</accession>
<feature type="compositionally biased region" description="Basic and acidic residues" evidence="14">
    <location>
        <begin position="849"/>
        <end position="861"/>
    </location>
</feature>
<dbReference type="FunFam" id="1.10.1160.10:FF:000001">
    <property type="entry name" value="Glutamine--tRNA ligase"/>
    <property type="match status" value="1"/>
</dbReference>
<name>A0A1D1V3I5_RAMVA</name>
<dbReference type="CDD" id="cd00778">
    <property type="entry name" value="ProRS_core_arch_euk"/>
    <property type="match status" value="1"/>
</dbReference>
<dbReference type="InterPro" id="IPR017449">
    <property type="entry name" value="Pro-tRNA_synth_II"/>
</dbReference>
<dbReference type="CDD" id="cd10289">
    <property type="entry name" value="GST_C_AaRS_like"/>
    <property type="match status" value="1"/>
</dbReference>
<evidence type="ECO:0000256" key="7">
    <source>
        <dbReference type="ARBA" id="ARBA00022598"/>
    </source>
</evidence>
<dbReference type="Pfam" id="PF03950">
    <property type="entry name" value="tRNA-synt_1c_C"/>
    <property type="match status" value="1"/>
</dbReference>
<evidence type="ECO:0000256" key="3">
    <source>
        <dbReference type="ARBA" id="ARBA00012831"/>
    </source>
</evidence>
<dbReference type="PANTHER" id="PTHR43382">
    <property type="entry name" value="PROLYL-TRNA SYNTHETASE"/>
    <property type="match status" value="1"/>
</dbReference>
<dbReference type="GO" id="GO:0004818">
    <property type="term" value="F:glutamate-tRNA ligase activity"/>
    <property type="evidence" value="ECO:0007669"/>
    <property type="project" value="UniProtKB-EC"/>
</dbReference>
<comment type="catalytic activity">
    <reaction evidence="13">
        <text>tRNA(Glu) + L-glutamate + ATP = L-glutamyl-tRNA(Glu) + AMP + diphosphate</text>
        <dbReference type="Rhea" id="RHEA:23540"/>
        <dbReference type="Rhea" id="RHEA-COMP:9663"/>
        <dbReference type="Rhea" id="RHEA-COMP:9680"/>
        <dbReference type="ChEBI" id="CHEBI:29985"/>
        <dbReference type="ChEBI" id="CHEBI:30616"/>
        <dbReference type="ChEBI" id="CHEBI:33019"/>
        <dbReference type="ChEBI" id="CHEBI:78442"/>
        <dbReference type="ChEBI" id="CHEBI:78520"/>
        <dbReference type="ChEBI" id="CHEBI:456215"/>
        <dbReference type="EC" id="6.1.1.17"/>
    </reaction>
</comment>
<keyword evidence="10" id="KW-0648">Protein biosynthesis</keyword>
<dbReference type="InterPro" id="IPR036621">
    <property type="entry name" value="Anticodon-bd_dom_sf"/>
</dbReference>
<evidence type="ECO:0000259" key="15">
    <source>
        <dbReference type="PROSITE" id="PS50405"/>
    </source>
</evidence>
<dbReference type="Gene3D" id="3.30.110.30">
    <property type="entry name" value="C-terminal domain of ProRS"/>
    <property type="match status" value="1"/>
</dbReference>
<dbReference type="PROSITE" id="PS50405">
    <property type="entry name" value="GST_CTER"/>
    <property type="match status" value="1"/>
</dbReference>
<evidence type="ECO:0000256" key="14">
    <source>
        <dbReference type="SAM" id="MobiDB-lite"/>
    </source>
</evidence>
<dbReference type="InterPro" id="IPR004526">
    <property type="entry name" value="Glu-tRNA-synth_arc/euk"/>
</dbReference>
<dbReference type="GO" id="GO:0010494">
    <property type="term" value="C:cytoplasmic stress granule"/>
    <property type="evidence" value="ECO:0007669"/>
    <property type="project" value="UniProtKB-ARBA"/>
</dbReference>
<dbReference type="GO" id="GO:0005524">
    <property type="term" value="F:ATP binding"/>
    <property type="evidence" value="ECO:0007669"/>
    <property type="project" value="UniProtKB-KW"/>
</dbReference>
<evidence type="ECO:0000313" key="17">
    <source>
        <dbReference type="EMBL" id="GAU95450.1"/>
    </source>
</evidence>
<comment type="caution">
    <text evidence="17">The sequence shown here is derived from an EMBL/GenBank/DDBJ whole genome shotgun (WGS) entry which is preliminary data.</text>
</comment>
<dbReference type="Gene3D" id="3.40.50.620">
    <property type="entry name" value="HUPs"/>
    <property type="match status" value="1"/>
</dbReference>
<evidence type="ECO:0000256" key="12">
    <source>
        <dbReference type="ARBA" id="ARBA00030865"/>
    </source>
</evidence>
<evidence type="ECO:0000256" key="2">
    <source>
        <dbReference type="ARBA" id="ARBA00008927"/>
    </source>
</evidence>
<dbReference type="GO" id="GO:0017101">
    <property type="term" value="C:aminoacyl-tRNA synthetase multienzyme complex"/>
    <property type="evidence" value="ECO:0007669"/>
    <property type="project" value="UniProtKB-ARBA"/>
</dbReference>
<dbReference type="SUPFAM" id="SSF64586">
    <property type="entry name" value="C-terminal domain of ProRS"/>
    <property type="match status" value="1"/>
</dbReference>
<dbReference type="STRING" id="947166.A0A1D1V3I5"/>
<dbReference type="SUPFAM" id="SSF52954">
    <property type="entry name" value="Class II aaRS ABD-related"/>
    <property type="match status" value="1"/>
</dbReference>
<dbReference type="Pfam" id="PF00587">
    <property type="entry name" value="tRNA-synt_2b"/>
    <property type="match status" value="1"/>
</dbReference>
<evidence type="ECO:0000256" key="13">
    <source>
        <dbReference type="ARBA" id="ARBA00048351"/>
    </source>
</evidence>
<dbReference type="Gene3D" id="3.90.800.10">
    <property type="entry name" value="Glutamyl-tRNA Synthetase, Domain 3"/>
    <property type="match status" value="1"/>
</dbReference>
<dbReference type="GO" id="GO:0004827">
    <property type="term" value="F:proline-tRNA ligase activity"/>
    <property type="evidence" value="ECO:0007669"/>
    <property type="project" value="UniProtKB-EC"/>
</dbReference>
<dbReference type="InterPro" id="IPR002314">
    <property type="entry name" value="aa-tRNA-synt_IIb"/>
</dbReference>
<dbReference type="NCBIfam" id="TIGR00408">
    <property type="entry name" value="proS_fam_I"/>
    <property type="match status" value="1"/>
</dbReference>
<dbReference type="Pfam" id="PF03129">
    <property type="entry name" value="HGTP_anticodon"/>
    <property type="match status" value="1"/>
</dbReference>
<feature type="compositionally biased region" description="Basic and acidic residues" evidence="14">
    <location>
        <begin position="798"/>
        <end position="841"/>
    </location>
</feature>
<dbReference type="SUPFAM" id="SSF55681">
    <property type="entry name" value="Class II aaRS and biotin synthetases"/>
    <property type="match status" value="1"/>
</dbReference>
<organism evidence="17 18">
    <name type="scientific">Ramazzottius varieornatus</name>
    <name type="common">Water bear</name>
    <name type="synonym">Tardigrade</name>
    <dbReference type="NCBI Taxonomy" id="947166"/>
    <lineage>
        <taxon>Eukaryota</taxon>
        <taxon>Metazoa</taxon>
        <taxon>Ecdysozoa</taxon>
        <taxon>Tardigrada</taxon>
        <taxon>Eutardigrada</taxon>
        <taxon>Parachela</taxon>
        <taxon>Hypsibioidea</taxon>
        <taxon>Ramazzottiidae</taxon>
        <taxon>Ramazzottius</taxon>
    </lineage>
</organism>
<dbReference type="CDD" id="cd00862">
    <property type="entry name" value="ProRS_anticodon_zinc"/>
    <property type="match status" value="1"/>
</dbReference>
<dbReference type="Proteomes" id="UP000186922">
    <property type="component" value="Unassembled WGS sequence"/>
</dbReference>
<dbReference type="InterPro" id="IPR006195">
    <property type="entry name" value="aa-tRNA-synth_II"/>
</dbReference>
<dbReference type="NCBIfam" id="TIGR00463">
    <property type="entry name" value="gltX_arch"/>
    <property type="match status" value="1"/>
</dbReference>
<dbReference type="InterPro" id="IPR004154">
    <property type="entry name" value="Anticodon-bd"/>
</dbReference>
<evidence type="ECO:0000256" key="9">
    <source>
        <dbReference type="ARBA" id="ARBA00022840"/>
    </source>
</evidence>
<dbReference type="Pfam" id="PF14497">
    <property type="entry name" value="GST_C_3"/>
    <property type="match status" value="1"/>
</dbReference>
<dbReference type="HAMAP" id="MF_02076">
    <property type="entry name" value="Glu_tRNA_synth_type2"/>
    <property type="match status" value="1"/>
</dbReference>
<dbReference type="InterPro" id="IPR020056">
    <property type="entry name" value="Rbsml_bL25/Gln-tRNA_synth_N"/>
</dbReference>
<dbReference type="Gene3D" id="1.20.1050.130">
    <property type="match status" value="1"/>
</dbReference>
<keyword evidence="9" id="KW-0067">ATP-binding</keyword>
<keyword evidence="6" id="KW-0597">Phosphoprotein</keyword>
<dbReference type="GO" id="GO:0017102">
    <property type="term" value="C:methionyl glutamyl tRNA synthetase complex"/>
    <property type="evidence" value="ECO:0007669"/>
    <property type="project" value="UniProtKB-ARBA"/>
</dbReference>
<dbReference type="HAMAP" id="MF_01571">
    <property type="entry name" value="Pro_tRNA_synth_type3"/>
    <property type="match status" value="1"/>
</dbReference>
<dbReference type="EMBL" id="BDGG01000003">
    <property type="protein sequence ID" value="GAU95450.1"/>
    <property type="molecule type" value="Genomic_DNA"/>
</dbReference>
<dbReference type="SMART" id="SM00946">
    <property type="entry name" value="ProRS-C_1"/>
    <property type="match status" value="1"/>
</dbReference>
<dbReference type="SUPFAM" id="SSF47616">
    <property type="entry name" value="GST C-terminal domain-like"/>
    <property type="match status" value="1"/>
</dbReference>
<dbReference type="FunFam" id="3.40.50.620:FF:000070">
    <property type="entry name" value="Bifunctional glutamate/proline--tRNA ligase"/>
    <property type="match status" value="1"/>
</dbReference>
<feature type="compositionally biased region" description="Basic and acidic residues" evidence="14">
    <location>
        <begin position="758"/>
        <end position="783"/>
    </location>
</feature>
<dbReference type="PROSITE" id="PS50862">
    <property type="entry name" value="AA_TRNA_LIGASE_II"/>
    <property type="match status" value="1"/>
</dbReference>